<evidence type="ECO:0000256" key="1">
    <source>
        <dbReference type="ARBA" id="ARBA00004496"/>
    </source>
</evidence>
<dbReference type="OrthoDB" id="269872at2759"/>
<dbReference type="Proteomes" id="UP000570595">
    <property type="component" value="Unassembled WGS sequence"/>
</dbReference>
<evidence type="ECO:0000259" key="4">
    <source>
        <dbReference type="Pfam" id="PF17785"/>
    </source>
</evidence>
<dbReference type="InterPro" id="IPR036974">
    <property type="entry name" value="PUA_sf"/>
</dbReference>
<dbReference type="PANTHER" id="PTHR42873">
    <property type="entry name" value="RIBOSOMAL RNA LARGE SUBUNIT METHYLTRANSFERASE"/>
    <property type="match status" value="1"/>
</dbReference>
<reference evidence="5 6" key="1">
    <citation type="submission" date="2020-04" db="EMBL/GenBank/DDBJ databases">
        <title>Perkinsus olseni comparative genomics.</title>
        <authorList>
            <person name="Bogema D.R."/>
        </authorList>
    </citation>
    <scope>NUCLEOTIDE SEQUENCE [LARGE SCALE GENOMIC DNA]</scope>
    <source>
        <strain evidence="5">ATCC PRA-179</strain>
    </source>
</reference>
<comment type="caution">
    <text evidence="5">The sequence shown here is derived from an EMBL/GenBank/DDBJ whole genome shotgun (WGS) entry which is preliminary data.</text>
</comment>
<evidence type="ECO:0000256" key="3">
    <source>
        <dbReference type="ARBA" id="ARBA00022679"/>
    </source>
</evidence>
<proteinExistence type="predicted"/>
<gene>
    <name evidence="5" type="ORF">FOZ61_007313</name>
</gene>
<feature type="domain" description="RlmI-like PUA" evidence="4">
    <location>
        <begin position="46"/>
        <end position="92"/>
    </location>
</feature>
<evidence type="ECO:0000256" key="2">
    <source>
        <dbReference type="ARBA" id="ARBA00022490"/>
    </source>
</evidence>
<keyword evidence="3" id="KW-0808">Transferase</keyword>
<dbReference type="Pfam" id="PF17785">
    <property type="entry name" value="PUA_3"/>
    <property type="match status" value="1"/>
</dbReference>
<evidence type="ECO:0000313" key="6">
    <source>
        <dbReference type="Proteomes" id="UP000570595"/>
    </source>
</evidence>
<dbReference type="InterPro" id="IPR029063">
    <property type="entry name" value="SAM-dependent_MTases_sf"/>
</dbReference>
<dbReference type="InterPro" id="IPR041532">
    <property type="entry name" value="RlmI-like_PUA"/>
</dbReference>
<keyword evidence="2" id="KW-0963">Cytoplasm</keyword>
<dbReference type="AlphaFoldDB" id="A0A7J6M922"/>
<dbReference type="Gene3D" id="2.30.130.10">
    <property type="entry name" value="PUA domain"/>
    <property type="match status" value="1"/>
</dbReference>
<dbReference type="GO" id="GO:0003723">
    <property type="term" value="F:RNA binding"/>
    <property type="evidence" value="ECO:0007669"/>
    <property type="project" value="InterPro"/>
</dbReference>
<protein>
    <recommendedName>
        <fullName evidence="4">RlmI-like PUA domain-containing protein</fullName>
    </recommendedName>
</protein>
<organism evidence="5 6">
    <name type="scientific">Perkinsus olseni</name>
    <name type="common">Perkinsus atlanticus</name>
    <dbReference type="NCBI Taxonomy" id="32597"/>
    <lineage>
        <taxon>Eukaryota</taxon>
        <taxon>Sar</taxon>
        <taxon>Alveolata</taxon>
        <taxon>Perkinsozoa</taxon>
        <taxon>Perkinsea</taxon>
        <taxon>Perkinsida</taxon>
        <taxon>Perkinsidae</taxon>
        <taxon>Perkinsus</taxon>
    </lineage>
</organism>
<dbReference type="PANTHER" id="PTHR42873:SF1">
    <property type="entry name" value="S-ADENOSYLMETHIONINE-DEPENDENT METHYLTRANSFERASE DOMAIN-CONTAINING PROTEIN"/>
    <property type="match status" value="1"/>
</dbReference>
<name>A0A7J6M922_PEROL</name>
<dbReference type="Gene3D" id="3.30.750.80">
    <property type="entry name" value="RNA methyltransferase domain (HRMD) like"/>
    <property type="match status" value="1"/>
</dbReference>
<dbReference type="Gene3D" id="3.40.50.150">
    <property type="entry name" value="Vaccinia Virus protein VP39"/>
    <property type="match status" value="1"/>
</dbReference>
<sequence>MNRSCRCLNSVVATAQRRVEGKIPVVRLSEIGQKRMTSSPLAPVTLQANDIQKKRTKHRDVGLVEVVDPSGTSYGIASYNPSAYISCRILHRNSQARTDHDFFFDVFSRALQARIAALGGMPELRKRAFRLINGEGDHLPGLYVDILSPTAACVNPSTAFMDRQIDLIVSALRALLPSLKEVYLRHDDHVSRSLEFLPTIRPHLVWSAGQVPPEGIGLPGGAKVRMDPASGLFLPAHPMRSAELIRRLPTLLRLARPEATRRKALALHAAAAELAVSMAKLAEEGENDANDRVMVLAVEQSNQLCEALEGTIGINGIRGRIMVQHDVPRLWLRDWGDKMAGEFDLAIVSPPPSTGSDVEALKELLTLAASQLVSGGVMVLCGVDEMRYIRFQKLLLQALAPRRSTLIYESTGCADFPIPLVSSGRDSCAHRILAVRVGEDMDEL</sequence>
<accession>A0A7J6M922</accession>
<dbReference type="EMBL" id="JABAHT010000044">
    <property type="protein sequence ID" value="KAF4668014.1"/>
    <property type="molecule type" value="Genomic_DNA"/>
</dbReference>
<comment type="subcellular location">
    <subcellularLocation>
        <location evidence="1">Cytoplasm</location>
    </subcellularLocation>
</comment>
<dbReference type="SUPFAM" id="SSF53335">
    <property type="entry name" value="S-adenosyl-L-methionine-dependent methyltransferases"/>
    <property type="match status" value="1"/>
</dbReference>
<evidence type="ECO:0000313" key="5">
    <source>
        <dbReference type="EMBL" id="KAF4668014.1"/>
    </source>
</evidence>
<dbReference type="CDD" id="cd11572">
    <property type="entry name" value="RlmI_M_like"/>
    <property type="match status" value="1"/>
</dbReference>